<dbReference type="OrthoDB" id="881979at2"/>
<name>A0A0E3VAA7_9BACT</name>
<dbReference type="EMBL" id="CP010429">
    <property type="protein sequence ID" value="AKD57906.1"/>
    <property type="molecule type" value="Genomic_DNA"/>
</dbReference>
<accession>A0A0E3VAA7</accession>
<reference evidence="1 2" key="1">
    <citation type="journal article" date="2014" name="Curr. Microbiol.">
        <title>Spirosoma radiotolerans sp. nov., a gamma-radiation-resistant bacterium isolated from gamma ray-irradiated soil.</title>
        <authorList>
            <person name="Lee J.J."/>
            <person name="Srinivasan S."/>
            <person name="Lim S."/>
            <person name="Joe M."/>
            <person name="Im S."/>
            <person name="Bae S.I."/>
            <person name="Park K.R."/>
            <person name="Han J.H."/>
            <person name="Park S.H."/>
            <person name="Joo B.M."/>
            <person name="Park S.J."/>
            <person name="Kim M.K."/>
        </authorList>
    </citation>
    <scope>NUCLEOTIDE SEQUENCE [LARGE SCALE GENOMIC DNA]</scope>
    <source>
        <strain evidence="1 2">DG5A</strain>
    </source>
</reference>
<dbReference type="Gene3D" id="3.30.1330.40">
    <property type="entry name" value="RutC-like"/>
    <property type="match status" value="1"/>
</dbReference>
<evidence type="ECO:0000313" key="1">
    <source>
        <dbReference type="EMBL" id="AKD57906.1"/>
    </source>
</evidence>
<dbReference type="STRING" id="1379870.SD10_26400"/>
<dbReference type="SUPFAM" id="SSF55298">
    <property type="entry name" value="YjgF-like"/>
    <property type="match status" value="1"/>
</dbReference>
<dbReference type="HOGENOM" id="CLU_100715_4_2_10"/>
<dbReference type="InterPro" id="IPR035959">
    <property type="entry name" value="RutC-like_sf"/>
</dbReference>
<proteinExistence type="predicted"/>
<dbReference type="Pfam" id="PF01042">
    <property type="entry name" value="Ribonuc_L-PSP"/>
    <property type="match status" value="1"/>
</dbReference>
<organism evidence="1 2">
    <name type="scientific">Spirosoma radiotolerans</name>
    <dbReference type="NCBI Taxonomy" id="1379870"/>
    <lineage>
        <taxon>Bacteria</taxon>
        <taxon>Pseudomonadati</taxon>
        <taxon>Bacteroidota</taxon>
        <taxon>Cytophagia</taxon>
        <taxon>Cytophagales</taxon>
        <taxon>Cytophagaceae</taxon>
        <taxon>Spirosoma</taxon>
    </lineage>
</organism>
<sequence length="130" mass="14487">MNKTVINPWQWQDRLGNARAMENPHASPTLFCAGQAALNANGQPIKGKKAEPFGLCFDNQTTIRHYAGHSLKKVVRLSHYQISVEQIFAVYSEVISRLQAASSLLCSTLIEVKTRAFQQSRVETDTIAVK</sequence>
<gene>
    <name evidence="1" type="ORF">SD10_26400</name>
</gene>
<dbReference type="KEGG" id="srd:SD10_26400"/>
<evidence type="ECO:0000313" key="2">
    <source>
        <dbReference type="Proteomes" id="UP000033054"/>
    </source>
</evidence>
<protein>
    <submittedName>
        <fullName evidence="1">Uncharacterized protein</fullName>
    </submittedName>
</protein>
<dbReference type="PATRIC" id="fig|1379870.5.peg.5706"/>
<dbReference type="AlphaFoldDB" id="A0A0E3VAA7"/>
<dbReference type="Proteomes" id="UP000033054">
    <property type="component" value="Chromosome"/>
</dbReference>
<dbReference type="RefSeq" id="WP_046578177.1">
    <property type="nucleotide sequence ID" value="NZ_CP010429.1"/>
</dbReference>
<dbReference type="InterPro" id="IPR006175">
    <property type="entry name" value="YjgF/YER057c/UK114"/>
</dbReference>
<keyword evidence="2" id="KW-1185">Reference proteome</keyword>